<dbReference type="GeneID" id="96002599"/>
<evidence type="ECO:0000313" key="2">
    <source>
        <dbReference type="EMBL" id="KAL1590209.1"/>
    </source>
</evidence>
<dbReference type="Proteomes" id="UP000803884">
    <property type="component" value="Unassembled WGS sequence"/>
</dbReference>
<name>A0AB34L4S8_9PEZI</name>
<accession>A0AB34L4S8</accession>
<organism evidence="2 3">
    <name type="scientific">Cladosporium halotolerans</name>
    <dbReference type="NCBI Taxonomy" id="1052096"/>
    <lineage>
        <taxon>Eukaryota</taxon>
        <taxon>Fungi</taxon>
        <taxon>Dikarya</taxon>
        <taxon>Ascomycota</taxon>
        <taxon>Pezizomycotina</taxon>
        <taxon>Dothideomycetes</taxon>
        <taxon>Dothideomycetidae</taxon>
        <taxon>Cladosporiales</taxon>
        <taxon>Cladosporiaceae</taxon>
        <taxon>Cladosporium</taxon>
    </lineage>
</organism>
<evidence type="ECO:0000256" key="1">
    <source>
        <dbReference type="SAM" id="MobiDB-lite"/>
    </source>
</evidence>
<comment type="caution">
    <text evidence="2">The sequence shown here is derived from an EMBL/GenBank/DDBJ whole genome shotgun (WGS) entry which is preliminary data.</text>
</comment>
<feature type="compositionally biased region" description="Basic and acidic residues" evidence="1">
    <location>
        <begin position="146"/>
        <end position="163"/>
    </location>
</feature>
<reference evidence="2 3" key="1">
    <citation type="journal article" date="2020" name="Microbiol. Resour. Announc.">
        <title>Draft Genome Sequence of a Cladosporium Species Isolated from the Mesophotic Ascidian Didemnum maculosum.</title>
        <authorList>
            <person name="Gioti A."/>
            <person name="Siaperas R."/>
            <person name="Nikolaivits E."/>
            <person name="Le Goff G."/>
            <person name="Ouazzani J."/>
            <person name="Kotoulas G."/>
            <person name="Topakas E."/>
        </authorList>
    </citation>
    <scope>NUCLEOTIDE SEQUENCE [LARGE SCALE GENOMIC DNA]</scope>
    <source>
        <strain evidence="2 3">TM138-S3</strain>
    </source>
</reference>
<feature type="compositionally biased region" description="Basic and acidic residues" evidence="1">
    <location>
        <begin position="424"/>
        <end position="453"/>
    </location>
</feature>
<feature type="region of interest" description="Disordered" evidence="1">
    <location>
        <begin position="88"/>
        <end position="226"/>
    </location>
</feature>
<protein>
    <submittedName>
        <fullName evidence="2">Uncharacterized protein</fullName>
    </submittedName>
</protein>
<feature type="region of interest" description="Disordered" evidence="1">
    <location>
        <begin position="407"/>
        <end position="453"/>
    </location>
</feature>
<feature type="compositionally biased region" description="Basic and acidic residues" evidence="1">
    <location>
        <begin position="119"/>
        <end position="128"/>
    </location>
</feature>
<dbReference type="EMBL" id="JAAQHG020000003">
    <property type="protein sequence ID" value="KAL1590209.1"/>
    <property type="molecule type" value="Genomic_DNA"/>
</dbReference>
<keyword evidence="3" id="KW-1185">Reference proteome</keyword>
<sequence>MIQQRSLALLGAAERQIVRQKWRQNGQCLRCFHASRQQMAEEGNGKPANDNGTPYNAPKRGPNRQERAAKVSSEVSAIAADLPKANLKGRNAEVEGAQSRGTGVTPQAKGKYVGPGRMGENDSVRKEGPFAQPVGRVTRESDEDPTTSKEARGVRTPDSKLEDPEQGGASVMEPLGAVPEAASASKPTAGTEEAVATNASPVENAKPVAPAENVAPSKGSPTAEEYLNSGLGSSTLLASNFAGMVADRASLVAPRSSPSAPAPAEVVRRLRHQGGHLLAFHSHAEEKAYRSPREKLIAERDALQQEIERTKRERGLGWKSLPTELRSKYHGVREQIQAMPKFTPMPIRSRKAIVNRMVSGQYDEQILFKPGTPAHEQPVAKTVTKELLKNPTYLNKDMEKLRTKLRSLLPAPVAKPAAKKPAVKKPEAKKPEVKKSEAKKPAAKRPAKEAKAN</sequence>
<proteinExistence type="predicted"/>
<dbReference type="RefSeq" id="XP_069233314.1">
    <property type="nucleotide sequence ID" value="XM_069369761.1"/>
</dbReference>
<evidence type="ECO:0000313" key="3">
    <source>
        <dbReference type="Proteomes" id="UP000803884"/>
    </source>
</evidence>
<dbReference type="AlphaFoldDB" id="A0AB34L4S8"/>
<feature type="region of interest" description="Disordered" evidence="1">
    <location>
        <begin position="39"/>
        <end position="74"/>
    </location>
</feature>
<gene>
    <name evidence="2" type="ORF">WHR41_01155</name>
</gene>